<keyword evidence="4" id="KW-0677">Repeat</keyword>
<dbReference type="InterPro" id="IPR018247">
    <property type="entry name" value="EF_Hand_1_Ca_BS"/>
</dbReference>
<organism evidence="9 10">
    <name type="scientific">Saprolegnia diclina (strain VS20)</name>
    <dbReference type="NCBI Taxonomy" id="1156394"/>
    <lineage>
        <taxon>Eukaryota</taxon>
        <taxon>Sar</taxon>
        <taxon>Stramenopiles</taxon>
        <taxon>Oomycota</taxon>
        <taxon>Saprolegniomycetes</taxon>
        <taxon>Saprolegniales</taxon>
        <taxon>Saprolegniaceae</taxon>
        <taxon>Saprolegnia</taxon>
    </lineage>
</organism>
<dbReference type="eggNOG" id="KOG0044">
    <property type="taxonomic scope" value="Eukaryota"/>
</dbReference>
<dbReference type="PANTHER" id="PTHR23055:SF178">
    <property type="entry name" value="NEUROCALCIN HOMOLOG"/>
    <property type="match status" value="1"/>
</dbReference>
<feature type="compositionally biased region" description="Basic and acidic residues" evidence="7">
    <location>
        <begin position="121"/>
        <end position="137"/>
    </location>
</feature>
<dbReference type="InterPro" id="IPR002048">
    <property type="entry name" value="EF_hand_dom"/>
</dbReference>
<dbReference type="PROSITE" id="PS00018">
    <property type="entry name" value="EF_HAND_1"/>
    <property type="match status" value="3"/>
</dbReference>
<dbReference type="AlphaFoldDB" id="T0RXP7"/>
<gene>
    <name evidence="9" type="ORF">SDRG_07345</name>
</gene>
<evidence type="ECO:0000256" key="2">
    <source>
        <dbReference type="ARBA" id="ARBA00022707"/>
    </source>
</evidence>
<keyword evidence="2" id="KW-0519">Myristate</keyword>
<comment type="similarity">
    <text evidence="1">Belongs to the recoverin family.</text>
</comment>
<evidence type="ECO:0000313" key="9">
    <source>
        <dbReference type="EMBL" id="EQC35112.1"/>
    </source>
</evidence>
<evidence type="ECO:0000256" key="7">
    <source>
        <dbReference type="SAM" id="MobiDB-lite"/>
    </source>
</evidence>
<dbReference type="OrthoDB" id="191686at2759"/>
<keyword evidence="5" id="KW-0106">Calcium</keyword>
<evidence type="ECO:0000256" key="3">
    <source>
        <dbReference type="ARBA" id="ARBA00022723"/>
    </source>
</evidence>
<dbReference type="VEuPathDB" id="FungiDB:SDRG_07345"/>
<keyword evidence="6" id="KW-0449">Lipoprotein</keyword>
<evidence type="ECO:0000256" key="6">
    <source>
        <dbReference type="ARBA" id="ARBA00023288"/>
    </source>
</evidence>
<evidence type="ECO:0000256" key="5">
    <source>
        <dbReference type="ARBA" id="ARBA00022837"/>
    </source>
</evidence>
<dbReference type="GeneID" id="19948072"/>
<dbReference type="CDD" id="cd00051">
    <property type="entry name" value="EFh"/>
    <property type="match status" value="2"/>
</dbReference>
<feature type="domain" description="EF-hand" evidence="8">
    <location>
        <begin position="271"/>
        <end position="306"/>
    </location>
</feature>
<evidence type="ECO:0000259" key="8">
    <source>
        <dbReference type="PROSITE" id="PS50222"/>
    </source>
</evidence>
<feature type="domain" description="EF-hand" evidence="8">
    <location>
        <begin position="235"/>
        <end position="270"/>
    </location>
</feature>
<feature type="domain" description="EF-hand" evidence="8">
    <location>
        <begin position="309"/>
        <end position="344"/>
    </location>
</feature>
<dbReference type="SMART" id="SM00054">
    <property type="entry name" value="EFh"/>
    <property type="match status" value="4"/>
</dbReference>
<feature type="compositionally biased region" description="Basic and acidic residues" evidence="7">
    <location>
        <begin position="522"/>
        <end position="531"/>
    </location>
</feature>
<dbReference type="EMBL" id="JH767152">
    <property type="protein sequence ID" value="EQC35112.1"/>
    <property type="molecule type" value="Genomic_DNA"/>
</dbReference>
<dbReference type="Pfam" id="PF13202">
    <property type="entry name" value="EF-hand_5"/>
    <property type="match status" value="1"/>
</dbReference>
<dbReference type="PROSITE" id="PS50222">
    <property type="entry name" value="EF_HAND_2"/>
    <property type="match status" value="3"/>
</dbReference>
<dbReference type="InParanoid" id="T0RXP7"/>
<dbReference type="PRINTS" id="PR00450">
    <property type="entry name" value="RECOVERIN"/>
</dbReference>
<protein>
    <recommendedName>
        <fullName evidence="8">EF-hand domain-containing protein</fullName>
    </recommendedName>
</protein>
<sequence length="569" mass="63179">MLPPTYTSAELGALFHRVAKHVEDLNRRDAVIVRVSVPSDAQIASWIAQTESFQPGKHPISVVGPGPTTEAPGSPTERSPQRSIRRARGSHFTLVAGKQRAIPVSELSMVKAVLRHRSLELAHGRRRSDKEGDDKQKQAPRHRRKAVVASHLSMTKASATAGKQALISELIHATSFTMQDIFQMSCQFKELAMANGTITSDTFSTIIGSHLGKLVAGVNLPSEQGVSSLGETISSSASLIGRLYKVFDKDGNGTIDFREFIIGLNSLVQGSLEQKLDTLFAVYDKDGSGTISVSELVLILNGGQEKMSQLAVYIDNYFATVDTNGDNVITEDEFLTAASVEPLVLEALTKSLAFNRQTGFHVRQSLRCFCERAKLDWAAMLSMLEDVNDSTRLEREAKLLRRRFSSGASGYVAPPAPLSVNQFEHMLASYFHEQLPEDAALLHELSKAYAPTDPHGKLNAREFVGDVAGYLWSLLLDSAHDECCARFYFRFYDYDTDGCITREEKQRRLRELWGDGPRLARHDEAAPGDRYQRRRRAEQRRVPRSGQAHPAPHGVDLHLHLNSIRTINY</sequence>
<dbReference type="Gene3D" id="1.10.238.10">
    <property type="entry name" value="EF-hand"/>
    <property type="match status" value="2"/>
</dbReference>
<dbReference type="InterPro" id="IPR028846">
    <property type="entry name" value="Recoverin"/>
</dbReference>
<evidence type="ECO:0000313" key="10">
    <source>
        <dbReference type="Proteomes" id="UP000030762"/>
    </source>
</evidence>
<evidence type="ECO:0000256" key="4">
    <source>
        <dbReference type="ARBA" id="ARBA00022737"/>
    </source>
</evidence>
<dbReference type="Pfam" id="PF13499">
    <property type="entry name" value="EF-hand_7"/>
    <property type="match status" value="1"/>
</dbReference>
<keyword evidence="10" id="KW-1185">Reference proteome</keyword>
<keyword evidence="3" id="KW-0479">Metal-binding</keyword>
<dbReference type="InterPro" id="IPR011992">
    <property type="entry name" value="EF-hand-dom_pair"/>
</dbReference>
<dbReference type="SUPFAM" id="SSF47473">
    <property type="entry name" value="EF-hand"/>
    <property type="match status" value="2"/>
</dbReference>
<dbReference type="GO" id="GO:0005509">
    <property type="term" value="F:calcium ion binding"/>
    <property type="evidence" value="ECO:0007669"/>
    <property type="project" value="InterPro"/>
</dbReference>
<dbReference type="Proteomes" id="UP000030762">
    <property type="component" value="Unassembled WGS sequence"/>
</dbReference>
<proteinExistence type="inferred from homology"/>
<dbReference type="RefSeq" id="XP_008611396.1">
    <property type="nucleotide sequence ID" value="XM_008613174.1"/>
</dbReference>
<evidence type="ECO:0000256" key="1">
    <source>
        <dbReference type="ARBA" id="ARBA00006049"/>
    </source>
</evidence>
<feature type="region of interest" description="Disordered" evidence="7">
    <location>
        <begin position="121"/>
        <end position="145"/>
    </location>
</feature>
<name>T0RXP7_SAPDV</name>
<dbReference type="OMA" id="DECCARF"/>
<reference evidence="9 10" key="1">
    <citation type="submission" date="2012-04" db="EMBL/GenBank/DDBJ databases">
        <title>The Genome Sequence of Saprolegnia declina VS20.</title>
        <authorList>
            <consortium name="The Broad Institute Genome Sequencing Platform"/>
            <person name="Russ C."/>
            <person name="Nusbaum C."/>
            <person name="Tyler B."/>
            <person name="van West P."/>
            <person name="Dieguez-Uribeondo J."/>
            <person name="de Bruijn I."/>
            <person name="Tripathy S."/>
            <person name="Jiang R."/>
            <person name="Young S.K."/>
            <person name="Zeng Q."/>
            <person name="Gargeya S."/>
            <person name="Fitzgerald M."/>
            <person name="Haas B."/>
            <person name="Abouelleil A."/>
            <person name="Alvarado L."/>
            <person name="Arachchi H.M."/>
            <person name="Berlin A."/>
            <person name="Chapman S.B."/>
            <person name="Goldberg J."/>
            <person name="Griggs A."/>
            <person name="Gujja S."/>
            <person name="Hansen M."/>
            <person name="Howarth C."/>
            <person name="Imamovic A."/>
            <person name="Larimer J."/>
            <person name="McCowen C."/>
            <person name="Montmayeur A."/>
            <person name="Murphy C."/>
            <person name="Neiman D."/>
            <person name="Pearson M."/>
            <person name="Priest M."/>
            <person name="Roberts A."/>
            <person name="Saif S."/>
            <person name="Shea T."/>
            <person name="Sisk P."/>
            <person name="Sykes S."/>
            <person name="Wortman J."/>
            <person name="Nusbaum C."/>
            <person name="Birren B."/>
        </authorList>
    </citation>
    <scope>NUCLEOTIDE SEQUENCE [LARGE SCALE GENOMIC DNA]</scope>
    <source>
        <strain evidence="9 10">VS20</strain>
    </source>
</reference>
<feature type="region of interest" description="Disordered" evidence="7">
    <location>
        <begin position="522"/>
        <end position="553"/>
    </location>
</feature>
<dbReference type="STRING" id="1156394.T0RXP7"/>
<dbReference type="PANTHER" id="PTHR23055">
    <property type="entry name" value="CALCIUM BINDING PROTEINS"/>
    <property type="match status" value="1"/>
</dbReference>
<feature type="region of interest" description="Disordered" evidence="7">
    <location>
        <begin position="55"/>
        <end position="87"/>
    </location>
</feature>
<accession>T0RXP7</accession>